<organism evidence="1 2">
    <name type="scientific">Pyxicephalus adspersus</name>
    <name type="common">African bullfrog</name>
    <dbReference type="NCBI Taxonomy" id="30357"/>
    <lineage>
        <taxon>Eukaryota</taxon>
        <taxon>Metazoa</taxon>
        <taxon>Chordata</taxon>
        <taxon>Craniata</taxon>
        <taxon>Vertebrata</taxon>
        <taxon>Euteleostomi</taxon>
        <taxon>Amphibia</taxon>
        <taxon>Batrachia</taxon>
        <taxon>Anura</taxon>
        <taxon>Neobatrachia</taxon>
        <taxon>Ranoidea</taxon>
        <taxon>Pyxicephalidae</taxon>
        <taxon>Pyxicephalinae</taxon>
        <taxon>Pyxicephalus</taxon>
    </lineage>
</organism>
<keyword evidence="2" id="KW-1185">Reference proteome</keyword>
<dbReference type="AlphaFoldDB" id="A0AAV3AH08"/>
<proteinExistence type="predicted"/>
<evidence type="ECO:0000313" key="1">
    <source>
        <dbReference type="EMBL" id="DBA24335.1"/>
    </source>
</evidence>
<comment type="caution">
    <text evidence="1">The sequence shown here is derived from an EMBL/GenBank/DDBJ whole genome shotgun (WGS) entry which is preliminary data.</text>
</comment>
<name>A0AAV3AH08_PYXAD</name>
<dbReference type="EMBL" id="DYDO01000005">
    <property type="protein sequence ID" value="DBA24335.1"/>
    <property type="molecule type" value="Genomic_DNA"/>
</dbReference>
<dbReference type="Proteomes" id="UP001181693">
    <property type="component" value="Unassembled WGS sequence"/>
</dbReference>
<accession>A0AAV3AH08</accession>
<evidence type="ECO:0000313" key="2">
    <source>
        <dbReference type="Proteomes" id="UP001181693"/>
    </source>
</evidence>
<protein>
    <submittedName>
        <fullName evidence="1">Uncharacterized protein</fullName>
    </submittedName>
</protein>
<gene>
    <name evidence="1" type="ORF">GDO54_012008</name>
</gene>
<sequence>MVSQYSNFSILGYATFRYCTLTSESFSILTLETRKKNQFITSTNHSTILVNATAKVIDVSVLVRKPYLIFILMNKVVTETQVWSCILYFYVSFHNQSTVQLTVYIFLLYTFEIFKAEVLHL</sequence>
<reference evidence="1" key="1">
    <citation type="thesis" date="2020" institute="ProQuest LLC" country="789 East Eisenhower Parkway, Ann Arbor, MI, USA">
        <title>Comparative Genomics and Chromosome Evolution.</title>
        <authorList>
            <person name="Mudd A.B."/>
        </authorList>
    </citation>
    <scope>NUCLEOTIDE SEQUENCE</scope>
    <source>
        <strain evidence="1">1538</strain>
        <tissue evidence="1">Blood</tissue>
    </source>
</reference>